<dbReference type="EMBL" id="BMKK01000001">
    <property type="protein sequence ID" value="GGD43250.1"/>
    <property type="molecule type" value="Genomic_DNA"/>
</dbReference>
<dbReference type="AlphaFoldDB" id="A0A916YG13"/>
<sequence>MIIRKATIADNQAITQLFYETITSINVKDYDAQQIETWASSAENKDFWQEQIEKQHFIIVENDEYLLGFASLTTDGYLDFMYVHKNHQKQGIAGALLENILNEANRLNLTKIWTDASITARPFFLNKGFVIEKIYTKISKEVAFENAIMVRNLK</sequence>
<gene>
    <name evidence="2" type="ORF">GCM10011514_04000</name>
</gene>
<dbReference type="Gene3D" id="3.40.630.30">
    <property type="match status" value="1"/>
</dbReference>
<dbReference type="InterPro" id="IPR016181">
    <property type="entry name" value="Acyl_CoA_acyltransferase"/>
</dbReference>
<dbReference type="Pfam" id="PF13673">
    <property type="entry name" value="Acetyltransf_10"/>
    <property type="match status" value="1"/>
</dbReference>
<dbReference type="PANTHER" id="PTHR43451">
    <property type="entry name" value="ACETYLTRANSFERASE (GNAT) FAMILY PROTEIN"/>
    <property type="match status" value="1"/>
</dbReference>
<dbReference type="InterPro" id="IPR052564">
    <property type="entry name" value="N-acetyltrans/Recomb-assoc"/>
</dbReference>
<reference evidence="2" key="1">
    <citation type="journal article" date="2014" name="Int. J. Syst. Evol. Microbiol.">
        <title>Complete genome sequence of Corynebacterium casei LMG S-19264T (=DSM 44701T), isolated from a smear-ripened cheese.</title>
        <authorList>
            <consortium name="US DOE Joint Genome Institute (JGI-PGF)"/>
            <person name="Walter F."/>
            <person name="Albersmeier A."/>
            <person name="Kalinowski J."/>
            <person name="Ruckert C."/>
        </authorList>
    </citation>
    <scope>NUCLEOTIDE SEQUENCE</scope>
    <source>
        <strain evidence="2">CGMCC 1.15958</strain>
    </source>
</reference>
<evidence type="ECO:0000313" key="2">
    <source>
        <dbReference type="EMBL" id="GGD43250.1"/>
    </source>
</evidence>
<feature type="domain" description="N-acetyltransferase" evidence="1">
    <location>
        <begin position="1"/>
        <end position="151"/>
    </location>
</feature>
<proteinExistence type="predicted"/>
<dbReference type="CDD" id="cd04301">
    <property type="entry name" value="NAT_SF"/>
    <property type="match status" value="1"/>
</dbReference>
<dbReference type="GO" id="GO:0016747">
    <property type="term" value="F:acyltransferase activity, transferring groups other than amino-acyl groups"/>
    <property type="evidence" value="ECO:0007669"/>
    <property type="project" value="InterPro"/>
</dbReference>
<organism evidence="2 3">
    <name type="scientific">Emticicia aquatilis</name>
    <dbReference type="NCBI Taxonomy" id="1537369"/>
    <lineage>
        <taxon>Bacteria</taxon>
        <taxon>Pseudomonadati</taxon>
        <taxon>Bacteroidota</taxon>
        <taxon>Cytophagia</taxon>
        <taxon>Cytophagales</taxon>
        <taxon>Leadbetterellaceae</taxon>
        <taxon>Emticicia</taxon>
    </lineage>
</organism>
<dbReference type="InterPro" id="IPR000182">
    <property type="entry name" value="GNAT_dom"/>
</dbReference>
<name>A0A916YG13_9BACT</name>
<keyword evidence="3" id="KW-1185">Reference proteome</keyword>
<evidence type="ECO:0000313" key="3">
    <source>
        <dbReference type="Proteomes" id="UP000609064"/>
    </source>
</evidence>
<dbReference type="SUPFAM" id="SSF55729">
    <property type="entry name" value="Acyl-CoA N-acyltransferases (Nat)"/>
    <property type="match status" value="1"/>
</dbReference>
<comment type="caution">
    <text evidence="2">The sequence shown here is derived from an EMBL/GenBank/DDBJ whole genome shotgun (WGS) entry which is preliminary data.</text>
</comment>
<dbReference type="RefSeq" id="WP_188764127.1">
    <property type="nucleotide sequence ID" value="NZ_BMKK01000001.1"/>
</dbReference>
<reference evidence="2" key="2">
    <citation type="submission" date="2020-09" db="EMBL/GenBank/DDBJ databases">
        <authorList>
            <person name="Sun Q."/>
            <person name="Zhou Y."/>
        </authorList>
    </citation>
    <scope>NUCLEOTIDE SEQUENCE</scope>
    <source>
        <strain evidence="2">CGMCC 1.15958</strain>
    </source>
</reference>
<evidence type="ECO:0000259" key="1">
    <source>
        <dbReference type="PROSITE" id="PS51186"/>
    </source>
</evidence>
<dbReference type="Proteomes" id="UP000609064">
    <property type="component" value="Unassembled WGS sequence"/>
</dbReference>
<protein>
    <submittedName>
        <fullName evidence="2">Acetyltransferase</fullName>
    </submittedName>
</protein>
<accession>A0A916YG13</accession>
<dbReference type="PROSITE" id="PS51186">
    <property type="entry name" value="GNAT"/>
    <property type="match status" value="1"/>
</dbReference>
<dbReference type="PANTHER" id="PTHR43451:SF1">
    <property type="entry name" value="ACETYLTRANSFERASE"/>
    <property type="match status" value="1"/>
</dbReference>